<dbReference type="RefSeq" id="WP_013295999.1">
    <property type="nucleotide sequence ID" value="NC_014408.1"/>
</dbReference>
<protein>
    <recommendedName>
        <fullName evidence="2">Heparan-alpha-glucosaminide N-acetyltransferase catalytic domain-containing protein</fullName>
    </recommendedName>
</protein>
<dbReference type="KEGG" id="mmg:MTBMA_c11850"/>
<dbReference type="GeneID" id="9704893"/>
<feature type="transmembrane region" description="Helical" evidence="1">
    <location>
        <begin position="86"/>
        <end position="103"/>
    </location>
</feature>
<name>D9PX29_METTM</name>
<accession>D9PX29</accession>
<dbReference type="HOGENOM" id="CLU_067755_0_1_2"/>
<feature type="transmembrane region" description="Helical" evidence="1">
    <location>
        <begin position="109"/>
        <end position="128"/>
    </location>
</feature>
<keyword evidence="4" id="KW-1185">Reference proteome</keyword>
<dbReference type="EMBL" id="CP001710">
    <property type="protein sequence ID" value="ADL58777.1"/>
    <property type="molecule type" value="Genomic_DNA"/>
</dbReference>
<keyword evidence="1" id="KW-0812">Transmembrane</keyword>
<evidence type="ECO:0000256" key="1">
    <source>
        <dbReference type="SAM" id="Phobius"/>
    </source>
</evidence>
<dbReference type="AlphaFoldDB" id="D9PX29"/>
<dbReference type="Pfam" id="PF07786">
    <property type="entry name" value="HGSNAT_cat"/>
    <property type="match status" value="1"/>
</dbReference>
<proteinExistence type="predicted"/>
<dbReference type="GeneID" id="43707220"/>
<evidence type="ECO:0000313" key="3">
    <source>
        <dbReference type="EMBL" id="ADL58777.1"/>
    </source>
</evidence>
<organism evidence="3 4">
    <name type="scientific">Methanothermobacter marburgensis (strain ATCC BAA-927 / DSM 2133 / JCM 14651 / NBRC 100331 / OCM 82 / Marburg)</name>
    <name type="common">Methanobacterium thermoautotrophicum</name>
    <dbReference type="NCBI Taxonomy" id="79929"/>
    <lineage>
        <taxon>Archaea</taxon>
        <taxon>Methanobacteriati</taxon>
        <taxon>Methanobacteriota</taxon>
        <taxon>Methanomada group</taxon>
        <taxon>Methanobacteria</taxon>
        <taxon>Methanobacteriales</taxon>
        <taxon>Methanobacteriaceae</taxon>
        <taxon>Methanothermobacter</taxon>
    </lineage>
</organism>
<evidence type="ECO:0000313" key="4">
    <source>
        <dbReference type="Proteomes" id="UP000000345"/>
    </source>
</evidence>
<feature type="transmembrane region" description="Helical" evidence="1">
    <location>
        <begin position="218"/>
        <end position="238"/>
    </location>
</feature>
<gene>
    <name evidence="3" type="ordered locus">MTBMA_c11850</name>
</gene>
<dbReference type="Proteomes" id="UP000000345">
    <property type="component" value="Chromosome"/>
</dbReference>
<dbReference type="PaxDb" id="79929-MTBMA_c11850"/>
<keyword evidence="1" id="KW-0472">Membrane</keyword>
<reference evidence="3 4" key="2">
    <citation type="journal article" date="2010" name="J. Bacteriol.">
        <title>Complete genome sequence of Methanothermobacter marburgensis, a methanoarchaeon model organism.</title>
        <authorList>
            <person name="Liesegang H."/>
            <person name="Kaster A.K."/>
            <person name="Wiezer A."/>
            <person name="Goenrich M."/>
            <person name="Wollherr A."/>
            <person name="Seedorf H."/>
            <person name="Gottschalk G."/>
            <person name="Thauer R.K."/>
        </authorList>
    </citation>
    <scope>NUCLEOTIDE SEQUENCE [LARGE SCALE GENOMIC DNA]</scope>
    <source>
        <strain evidence="4">ATCC BAA-927 / DSM 2133 / JCM 14651 / NBRC 100331 / OCM 82 / Marburg</strain>
    </source>
</reference>
<feature type="transmembrane region" description="Helical" evidence="1">
    <location>
        <begin position="135"/>
        <end position="153"/>
    </location>
</feature>
<dbReference type="OrthoDB" id="51594at2157"/>
<dbReference type="STRING" id="79929.MTBMA_c11850"/>
<feature type="transmembrane region" description="Helical" evidence="1">
    <location>
        <begin position="173"/>
        <end position="197"/>
    </location>
</feature>
<feature type="transmembrane region" description="Helical" evidence="1">
    <location>
        <begin position="15"/>
        <end position="35"/>
    </location>
</feature>
<dbReference type="InterPro" id="IPR012429">
    <property type="entry name" value="HGSNAT_cat"/>
</dbReference>
<evidence type="ECO:0000259" key="2">
    <source>
        <dbReference type="Pfam" id="PF07786"/>
    </source>
</evidence>
<feature type="transmembrane region" description="Helical" evidence="1">
    <location>
        <begin position="47"/>
        <end position="65"/>
    </location>
</feature>
<keyword evidence="1" id="KW-1133">Transmembrane helix</keyword>
<feature type="domain" description="Heparan-alpha-glucosaminide N-acetyltransferase catalytic" evidence="2">
    <location>
        <begin position="9"/>
        <end position="228"/>
    </location>
</feature>
<reference key="1">
    <citation type="submission" date="2009-08" db="EMBL/GenBank/DDBJ databases">
        <title>The genome sequence of Methanothermobacter marburgensis.</title>
        <authorList>
            <person name="Kaster A."/>
            <person name="Seedorf H."/>
            <person name="Goenrich M."/>
            <person name="Wiezer A."/>
            <person name="Liesegang H."/>
            <person name="Thauer R."/>
            <person name="Gottschalk G."/>
        </authorList>
    </citation>
    <scope>NUCLEOTIDE SEQUENCE</scope>
    <source>
        <strain>Marburg</strain>
    </source>
</reference>
<sequence length="240" mass="26996">MGVASSSERFHEVDAMRGIAVVMMIIYHVIFDLNFLGAVELDMNSPLIWLTGRLAAFLFIFLVGVSLSLSHSRRGSGCPGHYIKRGIRIFLYGLLITAATWIYPHKGFIVFGVLHFIGAAVIITYPFAGRRVLSVIAALLALATGMWVSGLRVDTQFFVWFGLKPPGFYTLDYFPLLPWIGIVLLGIFTGDTLYPGYRRRWKGKFPGRNPALEFLGKNSLAIYFVHQPIILAFIWFLMNI</sequence>